<evidence type="ECO:0000313" key="6">
    <source>
        <dbReference type="Proteomes" id="UP000708208"/>
    </source>
</evidence>
<dbReference type="EMBL" id="CAJVCH010570437">
    <property type="protein sequence ID" value="CAG7834933.1"/>
    <property type="molecule type" value="Genomic_DNA"/>
</dbReference>
<keyword evidence="1" id="KW-1015">Disulfide bond</keyword>
<dbReference type="SMART" id="SM00020">
    <property type="entry name" value="Tryp_SPc"/>
    <property type="match status" value="1"/>
</dbReference>
<dbReference type="Pfam" id="PF00089">
    <property type="entry name" value="Trypsin"/>
    <property type="match status" value="1"/>
</dbReference>
<comment type="caution">
    <text evidence="5">The sequence shown here is derived from an EMBL/GenBank/DDBJ whole genome shotgun (WGS) entry which is preliminary data.</text>
</comment>
<feature type="region of interest" description="Disordered" evidence="3">
    <location>
        <begin position="69"/>
        <end position="126"/>
    </location>
</feature>
<dbReference type="CDD" id="cd00190">
    <property type="entry name" value="Tryp_SPc"/>
    <property type="match status" value="1"/>
</dbReference>
<protein>
    <recommendedName>
        <fullName evidence="4">Peptidase S1 domain-containing protein</fullName>
    </recommendedName>
</protein>
<organism evidence="5 6">
    <name type="scientific">Allacma fusca</name>
    <dbReference type="NCBI Taxonomy" id="39272"/>
    <lineage>
        <taxon>Eukaryota</taxon>
        <taxon>Metazoa</taxon>
        <taxon>Ecdysozoa</taxon>
        <taxon>Arthropoda</taxon>
        <taxon>Hexapoda</taxon>
        <taxon>Collembola</taxon>
        <taxon>Symphypleona</taxon>
        <taxon>Sminthuridae</taxon>
        <taxon>Allacma</taxon>
    </lineage>
</organism>
<keyword evidence="6" id="KW-1185">Reference proteome</keyword>
<sequence>MKISILGDLAAGICQQQKNYATTNEIQPGIKQPLITDVTSPNECEKYRLDRSCRDPSCERVEKINCKKDDDKDSQTKSTTTAAPVDGANTAASGSSGSSTAPPDSKNDDENACPKQDDNKNTCGQLAQPDVYPGLVSIQMKFPGSDKLVHSCAGSIVTKDWVVSAAHCFCSSQRKSVTDVEVVGGALKILEKDSAEKNRQRVKVKEIICHPEFSAEKNRQRVKVKEIICHPEFSKYTYRNCDIALIRVDPPFLINEHVQTIQMPEDTLRSEEPFVLVGWSQVYPESQPSFTGTSDLREIPREHYSSDKCGTRFASKLDVNGVLWRHQLCTYDESKTYNFFVGDSGGPLYLKEKTGDKFTLIGILSYGQNKFPTVYTEVAYFVDWITMRAKIHCFT</sequence>
<evidence type="ECO:0000259" key="4">
    <source>
        <dbReference type="PROSITE" id="PS50240"/>
    </source>
</evidence>
<reference evidence="5" key="1">
    <citation type="submission" date="2021-06" db="EMBL/GenBank/DDBJ databases">
        <authorList>
            <person name="Hodson N. C."/>
            <person name="Mongue J. A."/>
            <person name="Jaron S. K."/>
        </authorList>
    </citation>
    <scope>NUCLEOTIDE SEQUENCE</scope>
</reference>
<feature type="domain" description="Peptidase S1" evidence="4">
    <location>
        <begin position="121"/>
        <end position="390"/>
    </location>
</feature>
<evidence type="ECO:0000256" key="1">
    <source>
        <dbReference type="ARBA" id="ARBA00023157"/>
    </source>
</evidence>
<proteinExistence type="inferred from homology"/>
<feature type="compositionally biased region" description="Low complexity" evidence="3">
    <location>
        <begin position="76"/>
        <end position="104"/>
    </location>
</feature>
<dbReference type="OrthoDB" id="6380398at2759"/>
<dbReference type="PROSITE" id="PS50240">
    <property type="entry name" value="TRYPSIN_DOM"/>
    <property type="match status" value="1"/>
</dbReference>
<dbReference type="PROSITE" id="PS00134">
    <property type="entry name" value="TRYPSIN_HIS"/>
    <property type="match status" value="1"/>
</dbReference>
<gene>
    <name evidence="5" type="ORF">AFUS01_LOCUS44371</name>
</gene>
<dbReference type="AlphaFoldDB" id="A0A8J2LGE5"/>
<name>A0A8J2LGE5_9HEXA</name>
<accession>A0A8J2LGE5</accession>
<evidence type="ECO:0000256" key="2">
    <source>
        <dbReference type="ARBA" id="ARBA00024195"/>
    </source>
</evidence>
<dbReference type="InterPro" id="IPR001254">
    <property type="entry name" value="Trypsin_dom"/>
</dbReference>
<evidence type="ECO:0000256" key="3">
    <source>
        <dbReference type="SAM" id="MobiDB-lite"/>
    </source>
</evidence>
<dbReference type="GO" id="GO:0004252">
    <property type="term" value="F:serine-type endopeptidase activity"/>
    <property type="evidence" value="ECO:0007669"/>
    <property type="project" value="InterPro"/>
</dbReference>
<comment type="similarity">
    <text evidence="2">Belongs to the peptidase S1 family. CLIP subfamily.</text>
</comment>
<dbReference type="GO" id="GO:0006508">
    <property type="term" value="P:proteolysis"/>
    <property type="evidence" value="ECO:0007669"/>
    <property type="project" value="InterPro"/>
</dbReference>
<dbReference type="InterPro" id="IPR051487">
    <property type="entry name" value="Ser/Thr_Proteases_Immune/Dev"/>
</dbReference>
<dbReference type="InterPro" id="IPR018114">
    <property type="entry name" value="TRYPSIN_HIS"/>
</dbReference>
<evidence type="ECO:0000313" key="5">
    <source>
        <dbReference type="EMBL" id="CAG7834933.1"/>
    </source>
</evidence>
<dbReference type="PANTHER" id="PTHR24256">
    <property type="entry name" value="TRYPTASE-RELATED"/>
    <property type="match status" value="1"/>
</dbReference>
<dbReference type="Proteomes" id="UP000708208">
    <property type="component" value="Unassembled WGS sequence"/>
</dbReference>